<accession>A0A1J5SGJ0</accession>
<organism evidence="1">
    <name type="scientific">mine drainage metagenome</name>
    <dbReference type="NCBI Taxonomy" id="410659"/>
    <lineage>
        <taxon>unclassified sequences</taxon>
        <taxon>metagenomes</taxon>
        <taxon>ecological metagenomes</taxon>
    </lineage>
</organism>
<proteinExistence type="predicted"/>
<protein>
    <submittedName>
        <fullName evidence="1">Uncharacterized protein</fullName>
    </submittedName>
</protein>
<name>A0A1J5SGJ0_9ZZZZ</name>
<comment type="caution">
    <text evidence="1">The sequence shown here is derived from an EMBL/GenBank/DDBJ whole genome shotgun (WGS) entry which is preliminary data.</text>
</comment>
<gene>
    <name evidence="1" type="ORF">GALL_101960</name>
</gene>
<dbReference type="AlphaFoldDB" id="A0A1J5SGJ0"/>
<evidence type="ECO:0000313" key="1">
    <source>
        <dbReference type="EMBL" id="OIR07535.1"/>
    </source>
</evidence>
<dbReference type="EMBL" id="MLJW01000036">
    <property type="protein sequence ID" value="OIR07535.1"/>
    <property type="molecule type" value="Genomic_DNA"/>
</dbReference>
<sequence length="346" mass="40118">MSGATSAFRKEKERLRKTFIQSSYECNEKHLLELYISHHQHELTRFSNIIYGYQSNNSGLRQTYISCMDGIEELLQFMQHDFKAYFVKEAAVTDHCRYNTEPVIKKYMLALRKLWKQNNIDEALQKIVLSVFEECLHDKNSCTYQRLDYLKQLYAVLAVATVEATLIQQLYNANFNDDAFLNYCINSIKNLLQANNKNEVLQLLIASQIKENDQQLIRCGLALHPEEASIKNMIGRWLNAEFYFLELQEPPTAYAAAATKRKGKIKLNLSVDALAYFLFLFEESGIVEATVKKQIFELVATECSSKEQVNIAYKSLLNRSYDVDRHTKETVKTSVIKMLNLINRRA</sequence>
<reference evidence="1" key="1">
    <citation type="submission" date="2016-10" db="EMBL/GenBank/DDBJ databases">
        <title>Sequence of Gallionella enrichment culture.</title>
        <authorList>
            <person name="Poehlein A."/>
            <person name="Muehling M."/>
            <person name="Daniel R."/>
        </authorList>
    </citation>
    <scope>NUCLEOTIDE SEQUENCE</scope>
</reference>